<feature type="compositionally biased region" description="Basic residues" evidence="1">
    <location>
        <begin position="24"/>
        <end position="37"/>
    </location>
</feature>
<name>A0A222G2U6_9CAUD</name>
<evidence type="ECO:0000313" key="2">
    <source>
        <dbReference type="EMBL" id="ASP46256.1"/>
    </source>
</evidence>
<organism evidence="2 3">
    <name type="scientific">Marinomonas phage CB5A</name>
    <dbReference type="NCBI Taxonomy" id="2022859"/>
    <lineage>
        <taxon>Viruses</taxon>
        <taxon>Duplodnaviria</taxon>
        <taxon>Heunggongvirae</taxon>
        <taxon>Uroviricota</taxon>
        <taxon>Caudoviricetes</taxon>
        <taxon>Autographivirales</taxon>
        <taxon>Autosignataviridae</taxon>
        <taxon>Colwellvirinae</taxon>
        <taxon>Murciavirus</taxon>
        <taxon>Murciavirus CB5A</taxon>
    </lineage>
</organism>
<dbReference type="GeneID" id="54981275"/>
<protein>
    <submittedName>
        <fullName evidence="2">Uncharacterized protein</fullName>
    </submittedName>
</protein>
<proteinExistence type="predicted"/>
<dbReference type="KEGG" id="vg:54981275"/>
<reference evidence="2 3" key="1">
    <citation type="submission" date="2017-07" db="EMBL/GenBank/DDBJ databases">
        <title>Complete genome sequence of the Marinomonas phage CB5A.</title>
        <authorList>
            <person name="Lucas-Elio P."/>
            <person name="Aroca-Crevillen A."/>
            <person name="Garcia-Guillen I.M."/>
            <person name="Silas S."/>
            <person name="Fire A.Z."/>
            <person name="Sanchez-Amat A."/>
        </authorList>
    </citation>
    <scope>NUCLEOTIDE SEQUENCE [LARGE SCALE GENOMIC DNA]</scope>
</reference>
<evidence type="ECO:0000256" key="1">
    <source>
        <dbReference type="SAM" id="MobiDB-lite"/>
    </source>
</evidence>
<dbReference type="RefSeq" id="YP_009791106.1">
    <property type="nucleotide sequence ID" value="NC_047836.1"/>
</dbReference>
<dbReference type="EMBL" id="MF481197">
    <property type="protein sequence ID" value="ASP46256.1"/>
    <property type="molecule type" value="Genomic_DNA"/>
</dbReference>
<dbReference type="Proteomes" id="UP000222540">
    <property type="component" value="Segment"/>
</dbReference>
<evidence type="ECO:0000313" key="3">
    <source>
        <dbReference type="Proteomes" id="UP000222540"/>
    </source>
</evidence>
<accession>A0A222G2U6</accession>
<feature type="region of interest" description="Disordered" evidence="1">
    <location>
        <begin position="1"/>
        <end position="53"/>
    </location>
</feature>
<feature type="compositionally biased region" description="Basic and acidic residues" evidence="1">
    <location>
        <begin position="1"/>
        <end position="23"/>
    </location>
</feature>
<sequence length="53" mass="6225">MSKVDEKMKRNKVKHDEAALDGKRTRRKERSLKRNLKRSGTTSRKVLDDQGIE</sequence>